<dbReference type="STRING" id="36842.SAMN02194393_04232"/>
<comment type="similarity">
    <text evidence="1">Belongs to the RutC family.</text>
</comment>
<evidence type="ECO:0000313" key="3">
    <source>
        <dbReference type="Proteomes" id="UP000190285"/>
    </source>
</evidence>
<dbReference type="InterPro" id="IPR019897">
    <property type="entry name" value="RidA_CS"/>
</dbReference>
<sequence>MEKSIIATEKAPGAIGPYSQAVKIGNLIYTSGQLPIDPETGELIEDVKKATAQALENVKAILEKAGTSMEKVIKTLVFVKDLKDFEAINEVYATYFSKNYPARSCVEVARLPKDARVEIEVIASL</sequence>
<dbReference type="Pfam" id="PF01042">
    <property type="entry name" value="Ribonuc_L-PSP"/>
    <property type="match status" value="1"/>
</dbReference>
<dbReference type="GO" id="GO:0005829">
    <property type="term" value="C:cytosol"/>
    <property type="evidence" value="ECO:0007669"/>
    <property type="project" value="TreeGrafter"/>
</dbReference>
<accession>A0A1T5M9A6</accession>
<dbReference type="FunFam" id="3.30.1330.40:FF:000001">
    <property type="entry name" value="L-PSP family endoribonuclease"/>
    <property type="match status" value="1"/>
</dbReference>
<dbReference type="EMBL" id="FUZT01000012">
    <property type="protein sequence ID" value="SKC84806.1"/>
    <property type="molecule type" value="Genomic_DNA"/>
</dbReference>
<reference evidence="2 3" key="1">
    <citation type="submission" date="2017-02" db="EMBL/GenBank/DDBJ databases">
        <authorList>
            <person name="Peterson S.W."/>
        </authorList>
    </citation>
    <scope>NUCLEOTIDE SEQUENCE [LARGE SCALE GENOMIC DNA]</scope>
    <source>
        <strain evidence="2 3">M1</strain>
    </source>
</reference>
<dbReference type="RefSeq" id="WP_079494412.1">
    <property type="nucleotide sequence ID" value="NZ_FUZT01000012.1"/>
</dbReference>
<name>A0A1T5M9A6_9FIRM</name>
<gene>
    <name evidence="2" type="ORF">SAMN02194393_04232</name>
</gene>
<dbReference type="PANTHER" id="PTHR11803:SF39">
    <property type="entry name" value="2-IMINOBUTANOATE_2-IMINOPROPANOATE DEAMINASE"/>
    <property type="match status" value="1"/>
</dbReference>
<proteinExistence type="inferred from homology"/>
<dbReference type="GO" id="GO:0019239">
    <property type="term" value="F:deaminase activity"/>
    <property type="evidence" value="ECO:0007669"/>
    <property type="project" value="TreeGrafter"/>
</dbReference>
<dbReference type="SUPFAM" id="SSF55298">
    <property type="entry name" value="YjgF-like"/>
    <property type="match status" value="1"/>
</dbReference>
<dbReference type="AlphaFoldDB" id="A0A1T5M9A6"/>
<dbReference type="PROSITE" id="PS01094">
    <property type="entry name" value="UPF0076"/>
    <property type="match status" value="1"/>
</dbReference>
<organism evidence="2 3">
    <name type="scientific">Maledivibacter halophilus</name>
    <dbReference type="NCBI Taxonomy" id="36842"/>
    <lineage>
        <taxon>Bacteria</taxon>
        <taxon>Bacillati</taxon>
        <taxon>Bacillota</taxon>
        <taxon>Clostridia</taxon>
        <taxon>Peptostreptococcales</taxon>
        <taxon>Caminicellaceae</taxon>
        <taxon>Maledivibacter</taxon>
    </lineage>
</organism>
<dbReference type="PANTHER" id="PTHR11803">
    <property type="entry name" value="2-IMINOBUTANOATE/2-IMINOPROPANOATE DEAMINASE RIDA"/>
    <property type="match status" value="1"/>
</dbReference>
<keyword evidence="3" id="KW-1185">Reference proteome</keyword>
<dbReference type="InterPro" id="IPR035959">
    <property type="entry name" value="RutC-like_sf"/>
</dbReference>
<dbReference type="InterPro" id="IPR006056">
    <property type="entry name" value="RidA"/>
</dbReference>
<dbReference type="InterPro" id="IPR006175">
    <property type="entry name" value="YjgF/YER057c/UK114"/>
</dbReference>
<dbReference type="NCBIfam" id="TIGR00004">
    <property type="entry name" value="Rid family detoxifying hydrolase"/>
    <property type="match status" value="1"/>
</dbReference>
<dbReference type="CDD" id="cd00448">
    <property type="entry name" value="YjgF_YER057c_UK114_family"/>
    <property type="match status" value="1"/>
</dbReference>
<evidence type="ECO:0000256" key="1">
    <source>
        <dbReference type="ARBA" id="ARBA00010552"/>
    </source>
</evidence>
<dbReference type="Proteomes" id="UP000190285">
    <property type="component" value="Unassembled WGS sequence"/>
</dbReference>
<dbReference type="OrthoDB" id="9803101at2"/>
<protein>
    <submittedName>
        <fullName evidence="2">2-iminobutanoate/2-iminopropanoate deaminase</fullName>
    </submittedName>
</protein>
<dbReference type="Gene3D" id="3.30.1330.40">
    <property type="entry name" value="RutC-like"/>
    <property type="match status" value="1"/>
</dbReference>
<evidence type="ECO:0000313" key="2">
    <source>
        <dbReference type="EMBL" id="SKC84806.1"/>
    </source>
</evidence>